<name>A0A5C3K9K4_COPMA</name>
<keyword evidence="3" id="KW-1185">Reference proteome</keyword>
<dbReference type="AlphaFoldDB" id="A0A5C3K9K4"/>
<feature type="compositionally biased region" description="Polar residues" evidence="1">
    <location>
        <begin position="313"/>
        <end position="332"/>
    </location>
</feature>
<protein>
    <submittedName>
        <fullName evidence="2">Uncharacterized protein</fullName>
    </submittedName>
</protein>
<evidence type="ECO:0000313" key="2">
    <source>
        <dbReference type="EMBL" id="TFK16552.1"/>
    </source>
</evidence>
<accession>A0A5C3K9K4</accession>
<evidence type="ECO:0000313" key="3">
    <source>
        <dbReference type="Proteomes" id="UP000307440"/>
    </source>
</evidence>
<proteinExistence type="predicted"/>
<evidence type="ECO:0000256" key="1">
    <source>
        <dbReference type="SAM" id="MobiDB-lite"/>
    </source>
</evidence>
<dbReference type="Gene3D" id="3.60.130.30">
    <property type="match status" value="1"/>
</dbReference>
<dbReference type="STRING" id="230819.A0A5C3K9K4"/>
<sequence length="494" mass="55176">MSDEGARLVALITGASEISQELKYLRSVECWRIAVILRNPDQTKPLGRVITKEIVPSVKALGYRFPIPLGNLFSPALIRLVASRSPMEIKELALLPICNVREIDTVMEALYRPNHVTMPRAPVWDIVCHAPELRFRSNGPPLSEAQKILVFGQSDPPPTAKIIVLKTKYRLKKATIERRSMQERFEASETIRENIKNRHTTPDSFDEFEKVLQKNLHSGIFGKRAKFVIFKSSLIRGNVLKITGDKGDLLAFVCANTPSHLQDGFIDKYMSLYPGTIKECNSAELGLRLPFKSSHFSLYNKFSAIAPEGTEQAHPSTFVHGSQTRDSSTLQPRESEAVLSYPLEFSHFKDSFQPLCEWISSQIQDLIPEEAGILEAYLNTLPGSPTVAVHPMPCMALNHNPCTLQHFDGGDAGSAIVIAFIKGKGGQLVLVELGLVLELESGHIVIFPACKLSHLNLHYEGFRVSMVFHSDCSSQAWLRNRNGLKKNQFFTAPF</sequence>
<dbReference type="OrthoDB" id="2535938at2759"/>
<gene>
    <name evidence="2" type="ORF">FA15DRAFT_432567</name>
</gene>
<feature type="region of interest" description="Disordered" evidence="1">
    <location>
        <begin position="313"/>
        <end position="333"/>
    </location>
</feature>
<dbReference type="Proteomes" id="UP000307440">
    <property type="component" value="Unassembled WGS sequence"/>
</dbReference>
<reference evidence="2 3" key="1">
    <citation type="journal article" date="2019" name="Nat. Ecol. Evol.">
        <title>Megaphylogeny resolves global patterns of mushroom evolution.</title>
        <authorList>
            <person name="Varga T."/>
            <person name="Krizsan K."/>
            <person name="Foldi C."/>
            <person name="Dima B."/>
            <person name="Sanchez-Garcia M."/>
            <person name="Sanchez-Ramirez S."/>
            <person name="Szollosi G.J."/>
            <person name="Szarkandi J.G."/>
            <person name="Papp V."/>
            <person name="Albert L."/>
            <person name="Andreopoulos W."/>
            <person name="Angelini C."/>
            <person name="Antonin V."/>
            <person name="Barry K.W."/>
            <person name="Bougher N.L."/>
            <person name="Buchanan P."/>
            <person name="Buyck B."/>
            <person name="Bense V."/>
            <person name="Catcheside P."/>
            <person name="Chovatia M."/>
            <person name="Cooper J."/>
            <person name="Damon W."/>
            <person name="Desjardin D."/>
            <person name="Finy P."/>
            <person name="Geml J."/>
            <person name="Haridas S."/>
            <person name="Hughes K."/>
            <person name="Justo A."/>
            <person name="Karasinski D."/>
            <person name="Kautmanova I."/>
            <person name="Kiss B."/>
            <person name="Kocsube S."/>
            <person name="Kotiranta H."/>
            <person name="LaButti K.M."/>
            <person name="Lechner B.E."/>
            <person name="Liimatainen K."/>
            <person name="Lipzen A."/>
            <person name="Lukacs Z."/>
            <person name="Mihaltcheva S."/>
            <person name="Morgado L.N."/>
            <person name="Niskanen T."/>
            <person name="Noordeloos M.E."/>
            <person name="Ohm R.A."/>
            <person name="Ortiz-Santana B."/>
            <person name="Ovrebo C."/>
            <person name="Racz N."/>
            <person name="Riley R."/>
            <person name="Savchenko A."/>
            <person name="Shiryaev A."/>
            <person name="Soop K."/>
            <person name="Spirin V."/>
            <person name="Szebenyi C."/>
            <person name="Tomsovsky M."/>
            <person name="Tulloss R.E."/>
            <person name="Uehling J."/>
            <person name="Grigoriev I.V."/>
            <person name="Vagvolgyi C."/>
            <person name="Papp T."/>
            <person name="Martin F.M."/>
            <person name="Miettinen O."/>
            <person name="Hibbett D.S."/>
            <person name="Nagy L.G."/>
        </authorList>
    </citation>
    <scope>NUCLEOTIDE SEQUENCE [LARGE SCALE GENOMIC DNA]</scope>
    <source>
        <strain evidence="2 3">CBS 121175</strain>
    </source>
</reference>
<dbReference type="EMBL" id="ML210745">
    <property type="protein sequence ID" value="TFK16552.1"/>
    <property type="molecule type" value="Genomic_DNA"/>
</dbReference>
<organism evidence="2 3">
    <name type="scientific">Coprinopsis marcescibilis</name>
    <name type="common">Agaric fungus</name>
    <name type="synonym">Psathyrella marcescibilis</name>
    <dbReference type="NCBI Taxonomy" id="230819"/>
    <lineage>
        <taxon>Eukaryota</taxon>
        <taxon>Fungi</taxon>
        <taxon>Dikarya</taxon>
        <taxon>Basidiomycota</taxon>
        <taxon>Agaricomycotina</taxon>
        <taxon>Agaricomycetes</taxon>
        <taxon>Agaricomycetidae</taxon>
        <taxon>Agaricales</taxon>
        <taxon>Agaricineae</taxon>
        <taxon>Psathyrellaceae</taxon>
        <taxon>Coprinopsis</taxon>
    </lineage>
</organism>